<evidence type="ECO:0000313" key="3">
    <source>
        <dbReference type="Proteomes" id="UP001266305"/>
    </source>
</evidence>
<dbReference type="EMBL" id="JASSZA010000010">
    <property type="protein sequence ID" value="KAK2099511.1"/>
    <property type="molecule type" value="Genomic_DNA"/>
</dbReference>
<keyword evidence="3" id="KW-1185">Reference proteome</keyword>
<protein>
    <submittedName>
        <fullName evidence="2">Serine/threonine-protein kinase sik3</fullName>
    </submittedName>
</protein>
<sequence>MLVLDPNKRLSMEQICKHKWMKLGDADPNFDRLIAECQQLKEERQVDPLNEDVLLAMEDMGLDKERTLQSLRSDAYDHYSAIYSLLCDRHKKHKTLRLGALPSMPRAMAFQAPVNIQPDGTLNLDSDEGEEPSPEALVRYLSMRRHTVGVADPR</sequence>
<keyword evidence="2" id="KW-0418">Kinase</keyword>
<reference evidence="2 3" key="1">
    <citation type="submission" date="2023-05" db="EMBL/GenBank/DDBJ databases">
        <title>B98-5 Cell Line De Novo Hybrid Assembly: An Optical Mapping Approach.</title>
        <authorList>
            <person name="Kananen K."/>
            <person name="Auerbach J.A."/>
            <person name="Kautto E."/>
            <person name="Blachly J.S."/>
        </authorList>
    </citation>
    <scope>NUCLEOTIDE SEQUENCE [LARGE SCALE GENOMIC DNA]</scope>
    <source>
        <strain evidence="2">B95-8</strain>
        <tissue evidence="2">Cell line</tissue>
    </source>
</reference>
<organism evidence="2 3">
    <name type="scientific">Saguinus oedipus</name>
    <name type="common">Cotton-top tamarin</name>
    <name type="synonym">Oedipomidas oedipus</name>
    <dbReference type="NCBI Taxonomy" id="9490"/>
    <lineage>
        <taxon>Eukaryota</taxon>
        <taxon>Metazoa</taxon>
        <taxon>Chordata</taxon>
        <taxon>Craniata</taxon>
        <taxon>Vertebrata</taxon>
        <taxon>Euteleostomi</taxon>
        <taxon>Mammalia</taxon>
        <taxon>Eutheria</taxon>
        <taxon>Euarchontoglires</taxon>
        <taxon>Primates</taxon>
        <taxon>Haplorrhini</taxon>
        <taxon>Platyrrhini</taxon>
        <taxon>Cebidae</taxon>
        <taxon>Callitrichinae</taxon>
        <taxon>Saguinus</taxon>
    </lineage>
</organism>
<dbReference type="PROSITE" id="PS50030">
    <property type="entry name" value="UBA"/>
    <property type="match status" value="1"/>
</dbReference>
<dbReference type="Proteomes" id="UP001266305">
    <property type="component" value="Unassembled WGS sequence"/>
</dbReference>
<name>A0ABQ9UQZ4_SAGOE</name>
<dbReference type="Pfam" id="PF23312">
    <property type="entry name" value="UBA_SIK3"/>
    <property type="match status" value="1"/>
</dbReference>
<dbReference type="InterPro" id="IPR057380">
    <property type="entry name" value="UBA_SIK1/2/3"/>
</dbReference>
<feature type="domain" description="UBA" evidence="1">
    <location>
        <begin position="48"/>
        <end position="88"/>
    </location>
</feature>
<dbReference type="Gene3D" id="1.10.510.10">
    <property type="entry name" value="Transferase(Phosphotransferase) domain 1"/>
    <property type="match status" value="1"/>
</dbReference>
<proteinExistence type="predicted"/>
<dbReference type="InterPro" id="IPR015940">
    <property type="entry name" value="UBA"/>
</dbReference>
<gene>
    <name evidence="2" type="primary">SIK3_1</name>
    <name evidence="2" type="ORF">P7K49_020859</name>
</gene>
<evidence type="ECO:0000313" key="2">
    <source>
        <dbReference type="EMBL" id="KAK2099511.1"/>
    </source>
</evidence>
<keyword evidence="2" id="KW-0808">Transferase</keyword>
<dbReference type="GO" id="GO:0016301">
    <property type="term" value="F:kinase activity"/>
    <property type="evidence" value="ECO:0007669"/>
    <property type="project" value="UniProtKB-KW"/>
</dbReference>
<accession>A0ABQ9UQZ4</accession>
<evidence type="ECO:0000259" key="1">
    <source>
        <dbReference type="PROSITE" id="PS50030"/>
    </source>
</evidence>
<comment type="caution">
    <text evidence="2">The sequence shown here is derived from an EMBL/GenBank/DDBJ whole genome shotgun (WGS) entry which is preliminary data.</text>
</comment>